<name>A0A915ICV3_ROMCU</name>
<evidence type="ECO:0000313" key="1">
    <source>
        <dbReference type="Proteomes" id="UP000887565"/>
    </source>
</evidence>
<proteinExistence type="predicted"/>
<reference evidence="2" key="1">
    <citation type="submission" date="2022-11" db="UniProtKB">
        <authorList>
            <consortium name="WormBaseParasite"/>
        </authorList>
    </citation>
    <scope>IDENTIFICATION</scope>
</reference>
<protein>
    <submittedName>
        <fullName evidence="2">Uncharacterized protein</fullName>
    </submittedName>
</protein>
<evidence type="ECO:0000313" key="2">
    <source>
        <dbReference type="WBParaSite" id="nRc.2.0.1.t12019-RA"/>
    </source>
</evidence>
<dbReference type="WBParaSite" id="nRc.2.0.1.t12019-RA">
    <property type="protein sequence ID" value="nRc.2.0.1.t12019-RA"/>
    <property type="gene ID" value="nRc.2.0.1.g12019"/>
</dbReference>
<dbReference type="AlphaFoldDB" id="A0A915ICV3"/>
<accession>A0A915ICV3</accession>
<dbReference type="Proteomes" id="UP000887565">
    <property type="component" value="Unplaced"/>
</dbReference>
<keyword evidence="1" id="KW-1185">Reference proteome</keyword>
<sequence>MNTRMTVTSTAYWSDVEG</sequence>
<organism evidence="1 2">
    <name type="scientific">Romanomermis culicivorax</name>
    <name type="common">Nematode worm</name>
    <dbReference type="NCBI Taxonomy" id="13658"/>
    <lineage>
        <taxon>Eukaryota</taxon>
        <taxon>Metazoa</taxon>
        <taxon>Ecdysozoa</taxon>
        <taxon>Nematoda</taxon>
        <taxon>Enoplea</taxon>
        <taxon>Dorylaimia</taxon>
        <taxon>Mermithida</taxon>
        <taxon>Mermithoidea</taxon>
        <taxon>Mermithidae</taxon>
        <taxon>Romanomermis</taxon>
    </lineage>
</organism>